<dbReference type="EMBL" id="JAJNCT010000005">
    <property type="protein sequence ID" value="MCD2164670.1"/>
    <property type="molecule type" value="Genomic_DNA"/>
</dbReference>
<proteinExistence type="predicted"/>
<keyword evidence="3" id="KW-1185">Reference proteome</keyword>
<accession>A0AAW4XU56</accession>
<reference evidence="2 3" key="1">
    <citation type="submission" date="2021-11" db="EMBL/GenBank/DDBJ databases">
        <title>Genome sequence.</title>
        <authorList>
            <person name="Sun Q."/>
        </authorList>
    </citation>
    <scope>NUCLEOTIDE SEQUENCE [LARGE SCALE GENOMIC DNA]</scope>
    <source>
        <strain evidence="2 3">KCTC 12005</strain>
    </source>
</reference>
<dbReference type="AlphaFoldDB" id="A0AAW4XU56"/>
<gene>
    <name evidence="2" type="ORF">LPW39_05915</name>
</gene>
<dbReference type="Proteomes" id="UP001199260">
    <property type="component" value="Unassembled WGS sequence"/>
</dbReference>
<comment type="caution">
    <text evidence="2">The sequence shown here is derived from an EMBL/GenBank/DDBJ whole genome shotgun (WGS) entry which is preliminary data.</text>
</comment>
<organism evidence="2 3">
    <name type="scientific">Comamonas koreensis</name>
    <dbReference type="NCBI Taxonomy" id="160825"/>
    <lineage>
        <taxon>Bacteria</taxon>
        <taxon>Pseudomonadati</taxon>
        <taxon>Pseudomonadota</taxon>
        <taxon>Betaproteobacteria</taxon>
        <taxon>Burkholderiales</taxon>
        <taxon>Comamonadaceae</taxon>
        <taxon>Comamonas</taxon>
    </lineage>
</organism>
<dbReference type="RefSeq" id="WP_230772154.1">
    <property type="nucleotide sequence ID" value="NZ_JAJNCT010000005.1"/>
</dbReference>
<evidence type="ECO:0000313" key="3">
    <source>
        <dbReference type="Proteomes" id="UP001199260"/>
    </source>
</evidence>
<evidence type="ECO:0000256" key="1">
    <source>
        <dbReference type="SAM" id="MobiDB-lite"/>
    </source>
</evidence>
<evidence type="ECO:0000313" key="2">
    <source>
        <dbReference type="EMBL" id="MCD2164670.1"/>
    </source>
</evidence>
<name>A0AAW4XU56_9BURK</name>
<sequence>MKLLARLLPGLVPKQKMQESGSGNVQAGHVNGDLHHKHTQVVNNNHISVQFNGDAEQLAAALVRAQTGQAISSKWSHQGTCNDRKPRSKPTEKQEAVLALLRKDELSARVTLAFMQREFKSTYVKALTDHQAKRVIGYVETVTRNEEAKAAKNEEIS</sequence>
<protein>
    <submittedName>
        <fullName evidence="2">Uncharacterized protein</fullName>
    </submittedName>
</protein>
<feature type="region of interest" description="Disordered" evidence="1">
    <location>
        <begin position="74"/>
        <end position="93"/>
    </location>
</feature>
<feature type="compositionally biased region" description="Basic and acidic residues" evidence="1">
    <location>
        <begin position="82"/>
        <end position="93"/>
    </location>
</feature>